<reference evidence="2" key="1">
    <citation type="journal article" date="2017" name="Nature">
        <title>The genome of Chenopodium quinoa.</title>
        <authorList>
            <person name="Jarvis D.E."/>
            <person name="Ho Y.S."/>
            <person name="Lightfoot D.J."/>
            <person name="Schmoeckel S.M."/>
            <person name="Li B."/>
            <person name="Borm T.J.A."/>
            <person name="Ohyanagi H."/>
            <person name="Mineta K."/>
            <person name="Michell C.T."/>
            <person name="Saber N."/>
            <person name="Kharbatia N.M."/>
            <person name="Rupper R.R."/>
            <person name="Sharp A.R."/>
            <person name="Dally N."/>
            <person name="Boughton B.A."/>
            <person name="Woo Y.H."/>
            <person name="Gao G."/>
            <person name="Schijlen E.G.W.M."/>
            <person name="Guo X."/>
            <person name="Momin A.A."/>
            <person name="Negrao S."/>
            <person name="Al-Babili S."/>
            <person name="Gehring C."/>
            <person name="Roessner U."/>
            <person name="Jung C."/>
            <person name="Murphy K."/>
            <person name="Arold S.T."/>
            <person name="Gojobori T."/>
            <person name="van der Linden C.G."/>
            <person name="van Loo E.N."/>
            <person name="Jellen E.N."/>
            <person name="Maughan P.J."/>
            <person name="Tester M."/>
        </authorList>
    </citation>
    <scope>NUCLEOTIDE SEQUENCE [LARGE SCALE GENOMIC DNA]</scope>
    <source>
        <strain evidence="2">cv. PI 614886</strain>
    </source>
</reference>
<dbReference type="AlphaFoldDB" id="A0A803MXP1"/>
<dbReference type="Gramene" id="AUR62036971-RA">
    <property type="protein sequence ID" value="AUR62036971-RA:cds"/>
    <property type="gene ID" value="AUR62036971"/>
</dbReference>
<dbReference type="Proteomes" id="UP000596660">
    <property type="component" value="Unplaced"/>
</dbReference>
<reference evidence="2" key="2">
    <citation type="submission" date="2021-03" db="UniProtKB">
        <authorList>
            <consortium name="EnsemblPlants"/>
        </authorList>
    </citation>
    <scope>IDENTIFICATION</scope>
</reference>
<sequence>MLQGVMPVISKSRNIGTIASEEAQTCVGTVRSRERKSIKDELLPKGKPMGDYVPVYVAIGMIGLSVTFGLMTAKQELLYAPDVHVKKSRRETLPEVVEPENVVHESEGFVKKSFFRKIAHIQENKEPVIPNPILGDPLARLSRVESLKTVGVDPK</sequence>
<keyword evidence="1" id="KW-0472">Membrane</keyword>
<protein>
    <submittedName>
        <fullName evidence="2">Uncharacterized protein</fullName>
    </submittedName>
</protein>
<keyword evidence="1" id="KW-0812">Transmembrane</keyword>
<proteinExistence type="predicted"/>
<keyword evidence="3" id="KW-1185">Reference proteome</keyword>
<evidence type="ECO:0000313" key="2">
    <source>
        <dbReference type="EnsemblPlants" id="AUR62036971-RA:cds"/>
    </source>
</evidence>
<organism evidence="2 3">
    <name type="scientific">Chenopodium quinoa</name>
    <name type="common">Quinoa</name>
    <dbReference type="NCBI Taxonomy" id="63459"/>
    <lineage>
        <taxon>Eukaryota</taxon>
        <taxon>Viridiplantae</taxon>
        <taxon>Streptophyta</taxon>
        <taxon>Embryophyta</taxon>
        <taxon>Tracheophyta</taxon>
        <taxon>Spermatophyta</taxon>
        <taxon>Magnoliopsida</taxon>
        <taxon>eudicotyledons</taxon>
        <taxon>Gunneridae</taxon>
        <taxon>Pentapetalae</taxon>
        <taxon>Caryophyllales</taxon>
        <taxon>Chenopodiaceae</taxon>
        <taxon>Chenopodioideae</taxon>
        <taxon>Atripliceae</taxon>
        <taxon>Chenopodium</taxon>
    </lineage>
</organism>
<name>A0A803MXP1_CHEQI</name>
<dbReference type="PANTHER" id="PTHR33919">
    <property type="entry name" value="OS09G0127700 PROTEIN"/>
    <property type="match status" value="1"/>
</dbReference>
<dbReference type="PANTHER" id="PTHR33919:SF16">
    <property type="match status" value="1"/>
</dbReference>
<evidence type="ECO:0000313" key="3">
    <source>
        <dbReference type="Proteomes" id="UP000596660"/>
    </source>
</evidence>
<dbReference type="EnsemblPlants" id="AUR62036971-RA">
    <property type="protein sequence ID" value="AUR62036971-RA:cds"/>
    <property type="gene ID" value="AUR62036971"/>
</dbReference>
<accession>A0A803MXP1</accession>
<keyword evidence="1" id="KW-1133">Transmembrane helix</keyword>
<dbReference type="OMA" id="WQQLRNS"/>
<feature type="transmembrane region" description="Helical" evidence="1">
    <location>
        <begin position="52"/>
        <end position="71"/>
    </location>
</feature>
<evidence type="ECO:0000256" key="1">
    <source>
        <dbReference type="SAM" id="Phobius"/>
    </source>
</evidence>